<dbReference type="GO" id="GO:0003676">
    <property type="term" value="F:nucleic acid binding"/>
    <property type="evidence" value="ECO:0007669"/>
    <property type="project" value="InterPro"/>
</dbReference>
<name>A0A1R4H9H8_9GAMM</name>
<protein>
    <recommendedName>
        <fullName evidence="1">Integrase catalytic domain-containing protein</fullName>
    </recommendedName>
</protein>
<feature type="domain" description="Integrase catalytic" evidence="1">
    <location>
        <begin position="183"/>
        <end position="357"/>
    </location>
</feature>
<dbReference type="InterPro" id="IPR036397">
    <property type="entry name" value="RNaseH_sf"/>
</dbReference>
<dbReference type="InterPro" id="IPR012337">
    <property type="entry name" value="RNaseH-like_sf"/>
</dbReference>
<evidence type="ECO:0000313" key="3">
    <source>
        <dbReference type="Proteomes" id="UP000195442"/>
    </source>
</evidence>
<dbReference type="SUPFAM" id="SSF53098">
    <property type="entry name" value="Ribonuclease H-like"/>
    <property type="match status" value="1"/>
</dbReference>
<dbReference type="PROSITE" id="PS50994">
    <property type="entry name" value="INTEGRASE"/>
    <property type="match status" value="1"/>
</dbReference>
<dbReference type="RefSeq" id="WP_218780284.1">
    <property type="nucleotide sequence ID" value="NZ_FUKJ01000207.1"/>
</dbReference>
<dbReference type="AlphaFoldDB" id="A0A1R4H9H8"/>
<dbReference type="EMBL" id="FUKJ01000207">
    <property type="protein sequence ID" value="SJM92681.1"/>
    <property type="molecule type" value="Genomic_DNA"/>
</dbReference>
<proteinExistence type="predicted"/>
<organism evidence="2 3">
    <name type="scientific">Crenothrix polyspora</name>
    <dbReference type="NCBI Taxonomy" id="360316"/>
    <lineage>
        <taxon>Bacteria</taxon>
        <taxon>Pseudomonadati</taxon>
        <taxon>Pseudomonadota</taxon>
        <taxon>Gammaproteobacteria</taxon>
        <taxon>Methylococcales</taxon>
        <taxon>Crenotrichaceae</taxon>
        <taxon>Crenothrix</taxon>
    </lineage>
</organism>
<dbReference type="Proteomes" id="UP000195442">
    <property type="component" value="Unassembled WGS sequence"/>
</dbReference>
<reference evidence="3" key="1">
    <citation type="submission" date="2017-02" db="EMBL/GenBank/DDBJ databases">
        <authorList>
            <person name="Daims H."/>
        </authorList>
    </citation>
    <scope>NUCLEOTIDE SEQUENCE [LARGE SCALE GENOMIC DNA]</scope>
</reference>
<sequence length="414" mass="47659">MNINDLKTIAQLEQFLTGTQSVAFVVASTKRDIYQDIQRTLAIFRYPALDKPSKGVVVRFLIKITGYSRQQVTRLVKQYRDTGKVERQQRTHQGFKSIYTAEDIRLLAALDERHNTLSGPATKKLCERAHTLFGQTQYQHLAGISVAHLYNLRKSKPYLRQRYTLEKTRPKVALIGERKKPQANGQPGYIRIDTVHQGDLDKQKGVYHINAVDEVTQFEVVCTVEKISEQYLMPAIEQLLTCFPFVIKGFHSDNGSEYINYKVAALLTKLLIEFTKSRSRQTNDNALAESKNGSVIRKLFGYAHIPQQWASLINTFNHETLFPYINYHRPCFFPKTVKDKNGKDKKIYPYECMMTPYDKLKSIENAKNYLKPGVTFEILDKFALSQTDDQAAEQLQKERSKLFKTINERGLKSG</sequence>
<keyword evidence="3" id="KW-1185">Reference proteome</keyword>
<evidence type="ECO:0000259" key="1">
    <source>
        <dbReference type="PROSITE" id="PS50994"/>
    </source>
</evidence>
<evidence type="ECO:0000313" key="2">
    <source>
        <dbReference type="EMBL" id="SJM92681.1"/>
    </source>
</evidence>
<dbReference type="Gene3D" id="3.30.420.10">
    <property type="entry name" value="Ribonuclease H-like superfamily/Ribonuclease H"/>
    <property type="match status" value="1"/>
</dbReference>
<accession>A0A1R4H9H8</accession>
<gene>
    <name evidence="2" type="ORF">CRENPOLYSF2_2850001</name>
</gene>
<dbReference type="GO" id="GO:0015074">
    <property type="term" value="P:DNA integration"/>
    <property type="evidence" value="ECO:0007669"/>
    <property type="project" value="InterPro"/>
</dbReference>
<dbReference type="InterPro" id="IPR001584">
    <property type="entry name" value="Integrase_cat-core"/>
</dbReference>